<dbReference type="AlphaFoldDB" id="A0A1H4TLU2"/>
<dbReference type="SUPFAM" id="SSF46894">
    <property type="entry name" value="C-terminal effector domain of the bipartite response regulators"/>
    <property type="match status" value="1"/>
</dbReference>
<keyword evidence="2" id="KW-0805">Transcription regulation</keyword>
<dbReference type="PRINTS" id="PR00038">
    <property type="entry name" value="HTHLUXR"/>
</dbReference>
<evidence type="ECO:0000313" key="9">
    <source>
        <dbReference type="Proteomes" id="UP000199183"/>
    </source>
</evidence>
<evidence type="ECO:0000256" key="1">
    <source>
        <dbReference type="ARBA" id="ARBA00022553"/>
    </source>
</evidence>
<evidence type="ECO:0000256" key="3">
    <source>
        <dbReference type="ARBA" id="ARBA00023125"/>
    </source>
</evidence>
<sequence length="226" mass="24498">MTTVVIADDQELVRTGFRLILDLEPDLSVVGEAADGAACVELVARTHPDVVLMDVRMPSVDGLEATRRLQAANSPARILVLTTFDLDKYVYEALRAGASGFLLKDAPREQLIAAIRTVVSGNAPLAPSVTRRLIERFVRTPAPDADLVARLESLSAREREVLRLLSTGLSNAEIASRLFVGDATVKTHVARLLTKLGARDRVQAIVLAYESGFVRPGRASETRDEA</sequence>
<evidence type="ECO:0000259" key="7">
    <source>
        <dbReference type="PROSITE" id="PS50110"/>
    </source>
</evidence>
<accession>A0A1H4TLU2</accession>
<dbReference type="Proteomes" id="UP000199183">
    <property type="component" value="Unassembled WGS sequence"/>
</dbReference>
<dbReference type="GO" id="GO:0003677">
    <property type="term" value="F:DNA binding"/>
    <property type="evidence" value="ECO:0007669"/>
    <property type="project" value="UniProtKB-KW"/>
</dbReference>
<dbReference type="OrthoDB" id="9808843at2"/>
<protein>
    <submittedName>
        <fullName evidence="8">DNA-binding response regulator, NarL/FixJ family, contains REC and HTH domains</fullName>
    </submittedName>
</protein>
<dbReference type="SUPFAM" id="SSF52172">
    <property type="entry name" value="CheY-like"/>
    <property type="match status" value="1"/>
</dbReference>
<gene>
    <name evidence="8" type="ORF">SAMN04489806_3252</name>
</gene>
<feature type="modified residue" description="4-aspartylphosphate" evidence="5">
    <location>
        <position position="54"/>
    </location>
</feature>
<keyword evidence="4" id="KW-0804">Transcription</keyword>
<dbReference type="PANTHER" id="PTHR43214:SF24">
    <property type="entry name" value="TRANSCRIPTIONAL REGULATORY PROTEIN NARL-RELATED"/>
    <property type="match status" value="1"/>
</dbReference>
<dbReference type="GO" id="GO:0000160">
    <property type="term" value="P:phosphorelay signal transduction system"/>
    <property type="evidence" value="ECO:0007669"/>
    <property type="project" value="InterPro"/>
</dbReference>
<dbReference type="RefSeq" id="WP_091187831.1">
    <property type="nucleotide sequence ID" value="NZ_FNRY01000002.1"/>
</dbReference>
<dbReference type="InterPro" id="IPR039420">
    <property type="entry name" value="WalR-like"/>
</dbReference>
<dbReference type="PROSITE" id="PS50043">
    <property type="entry name" value="HTH_LUXR_2"/>
    <property type="match status" value="1"/>
</dbReference>
<keyword evidence="1 5" id="KW-0597">Phosphoprotein</keyword>
<dbReference type="CDD" id="cd17535">
    <property type="entry name" value="REC_NarL-like"/>
    <property type="match status" value="1"/>
</dbReference>
<dbReference type="Gene3D" id="3.40.50.2300">
    <property type="match status" value="1"/>
</dbReference>
<organism evidence="8 9">
    <name type="scientific">Paramicrobacterium humi</name>
    <dbReference type="NCBI Taxonomy" id="640635"/>
    <lineage>
        <taxon>Bacteria</taxon>
        <taxon>Bacillati</taxon>
        <taxon>Actinomycetota</taxon>
        <taxon>Actinomycetes</taxon>
        <taxon>Micrococcales</taxon>
        <taxon>Microbacteriaceae</taxon>
        <taxon>Paramicrobacterium</taxon>
    </lineage>
</organism>
<dbReference type="InterPro" id="IPR016032">
    <property type="entry name" value="Sig_transdc_resp-reg_C-effctor"/>
</dbReference>
<dbReference type="SMART" id="SM00421">
    <property type="entry name" value="HTH_LUXR"/>
    <property type="match status" value="1"/>
</dbReference>
<dbReference type="PROSITE" id="PS00622">
    <property type="entry name" value="HTH_LUXR_1"/>
    <property type="match status" value="1"/>
</dbReference>
<dbReference type="EMBL" id="FNRY01000002">
    <property type="protein sequence ID" value="SEC57422.1"/>
    <property type="molecule type" value="Genomic_DNA"/>
</dbReference>
<dbReference type="Pfam" id="PF00072">
    <property type="entry name" value="Response_reg"/>
    <property type="match status" value="1"/>
</dbReference>
<name>A0A1H4TLU2_9MICO</name>
<dbReference type="InterPro" id="IPR000792">
    <property type="entry name" value="Tscrpt_reg_LuxR_C"/>
</dbReference>
<evidence type="ECO:0000256" key="2">
    <source>
        <dbReference type="ARBA" id="ARBA00023015"/>
    </source>
</evidence>
<dbReference type="InterPro" id="IPR001789">
    <property type="entry name" value="Sig_transdc_resp-reg_receiver"/>
</dbReference>
<dbReference type="InterPro" id="IPR011006">
    <property type="entry name" value="CheY-like_superfamily"/>
</dbReference>
<evidence type="ECO:0000256" key="5">
    <source>
        <dbReference type="PROSITE-ProRule" id="PRU00169"/>
    </source>
</evidence>
<dbReference type="PROSITE" id="PS50110">
    <property type="entry name" value="RESPONSE_REGULATORY"/>
    <property type="match status" value="1"/>
</dbReference>
<feature type="domain" description="HTH luxR-type" evidence="6">
    <location>
        <begin position="147"/>
        <end position="212"/>
    </location>
</feature>
<dbReference type="PANTHER" id="PTHR43214">
    <property type="entry name" value="TWO-COMPONENT RESPONSE REGULATOR"/>
    <property type="match status" value="1"/>
</dbReference>
<dbReference type="STRING" id="640635.SAMN04489806_3252"/>
<feature type="domain" description="Response regulatory" evidence="7">
    <location>
        <begin position="3"/>
        <end position="119"/>
    </location>
</feature>
<dbReference type="CDD" id="cd06170">
    <property type="entry name" value="LuxR_C_like"/>
    <property type="match status" value="1"/>
</dbReference>
<evidence type="ECO:0000256" key="4">
    <source>
        <dbReference type="ARBA" id="ARBA00023163"/>
    </source>
</evidence>
<reference evidence="8 9" key="1">
    <citation type="submission" date="2016-10" db="EMBL/GenBank/DDBJ databases">
        <authorList>
            <person name="de Groot N.N."/>
        </authorList>
    </citation>
    <scope>NUCLEOTIDE SEQUENCE [LARGE SCALE GENOMIC DNA]</scope>
    <source>
        <strain evidence="8 9">DSM 21799</strain>
    </source>
</reference>
<proteinExistence type="predicted"/>
<evidence type="ECO:0000313" key="8">
    <source>
        <dbReference type="EMBL" id="SEC57422.1"/>
    </source>
</evidence>
<dbReference type="InterPro" id="IPR058245">
    <property type="entry name" value="NreC/VraR/RcsB-like_REC"/>
</dbReference>
<evidence type="ECO:0000259" key="6">
    <source>
        <dbReference type="PROSITE" id="PS50043"/>
    </source>
</evidence>
<dbReference type="GO" id="GO:0006355">
    <property type="term" value="P:regulation of DNA-templated transcription"/>
    <property type="evidence" value="ECO:0007669"/>
    <property type="project" value="InterPro"/>
</dbReference>
<dbReference type="Pfam" id="PF00196">
    <property type="entry name" value="GerE"/>
    <property type="match status" value="1"/>
</dbReference>
<keyword evidence="3 8" id="KW-0238">DNA-binding</keyword>
<keyword evidence="9" id="KW-1185">Reference proteome</keyword>
<dbReference type="SMART" id="SM00448">
    <property type="entry name" value="REC"/>
    <property type="match status" value="1"/>
</dbReference>